<sequence length="97" mass="10867">MRRTIVVSRDARDAIESVARPSLPTMSLAKSNVITAERHVNKCTEIPLRSPYKTAFMSLYGRHGAKFLGQHSLVHAEVQVHFFLGDSLNEYVDLVGQ</sequence>
<reference evidence="1" key="1">
    <citation type="submission" date="2016-01" db="EMBL/GenBank/DDBJ databases">
        <authorList>
            <person name="Peeters C."/>
        </authorList>
    </citation>
    <scope>NUCLEOTIDE SEQUENCE [LARGE SCALE GENOMIC DNA]</scope>
    <source>
        <strain evidence="1">LMG 29318</strain>
    </source>
</reference>
<dbReference type="Proteomes" id="UP000054870">
    <property type="component" value="Unassembled WGS sequence"/>
</dbReference>
<evidence type="ECO:0000313" key="1">
    <source>
        <dbReference type="EMBL" id="SAK94443.1"/>
    </source>
</evidence>
<name>A0A158DJ06_9BURK</name>
<protein>
    <submittedName>
        <fullName evidence="1">Uncharacterized protein</fullName>
    </submittedName>
</protein>
<dbReference type="AlphaFoldDB" id="A0A158DJ06"/>
<dbReference type="EMBL" id="FCOF02000071">
    <property type="protein sequence ID" value="SAK94443.1"/>
    <property type="molecule type" value="Genomic_DNA"/>
</dbReference>
<proteinExistence type="predicted"/>
<accession>A0A158DJ06</accession>
<gene>
    <name evidence="1" type="ORF">AWB75_06810</name>
</gene>
<evidence type="ECO:0000313" key="2">
    <source>
        <dbReference type="Proteomes" id="UP000054870"/>
    </source>
</evidence>
<comment type="caution">
    <text evidence="1">The sequence shown here is derived from an EMBL/GenBank/DDBJ whole genome shotgun (WGS) entry which is preliminary data.</text>
</comment>
<organism evidence="1 2">
    <name type="scientific">Caballeronia catudaia</name>
    <dbReference type="NCBI Taxonomy" id="1777136"/>
    <lineage>
        <taxon>Bacteria</taxon>
        <taxon>Pseudomonadati</taxon>
        <taxon>Pseudomonadota</taxon>
        <taxon>Betaproteobacteria</taxon>
        <taxon>Burkholderiales</taxon>
        <taxon>Burkholderiaceae</taxon>
        <taxon>Caballeronia</taxon>
    </lineage>
</organism>
<keyword evidence="2" id="KW-1185">Reference proteome</keyword>